<dbReference type="EMBL" id="AGSI01000020">
    <property type="protein sequence ID" value="EIE19056.1"/>
    <property type="molecule type" value="Genomic_DNA"/>
</dbReference>
<dbReference type="GeneID" id="17036986"/>
<comment type="caution">
    <text evidence="2">The sequence shown here is derived from an EMBL/GenBank/DDBJ whole genome shotgun (WGS) entry which is preliminary data.</text>
</comment>
<feature type="compositionally biased region" description="Pro residues" evidence="1">
    <location>
        <begin position="631"/>
        <end position="641"/>
    </location>
</feature>
<evidence type="ECO:0000313" key="3">
    <source>
        <dbReference type="Proteomes" id="UP000007264"/>
    </source>
</evidence>
<evidence type="ECO:0000313" key="2">
    <source>
        <dbReference type="EMBL" id="EIE19056.1"/>
    </source>
</evidence>
<reference evidence="2 3" key="1">
    <citation type="journal article" date="2012" name="Genome Biol.">
        <title>The genome of the polar eukaryotic microalga coccomyxa subellipsoidea reveals traits of cold adaptation.</title>
        <authorList>
            <person name="Blanc G."/>
            <person name="Agarkova I."/>
            <person name="Grimwood J."/>
            <person name="Kuo A."/>
            <person name="Brueggeman A."/>
            <person name="Dunigan D."/>
            <person name="Gurnon J."/>
            <person name="Ladunga I."/>
            <person name="Lindquist E."/>
            <person name="Lucas S."/>
            <person name="Pangilinan J."/>
            <person name="Proschold T."/>
            <person name="Salamov A."/>
            <person name="Schmutz J."/>
            <person name="Weeks D."/>
            <person name="Yamada T."/>
            <person name="Claverie J.M."/>
            <person name="Grigoriev I."/>
            <person name="Van Etten J."/>
            <person name="Lomsadze A."/>
            <person name="Borodovsky M."/>
        </authorList>
    </citation>
    <scope>NUCLEOTIDE SEQUENCE [LARGE SCALE GENOMIC DNA]</scope>
    <source>
        <strain evidence="2 3">C-169</strain>
    </source>
</reference>
<feature type="region of interest" description="Disordered" evidence="1">
    <location>
        <begin position="389"/>
        <end position="450"/>
    </location>
</feature>
<feature type="region of interest" description="Disordered" evidence="1">
    <location>
        <begin position="494"/>
        <end position="681"/>
    </location>
</feature>
<keyword evidence="3" id="KW-1185">Reference proteome</keyword>
<feature type="compositionally biased region" description="Pro residues" evidence="1">
    <location>
        <begin position="725"/>
        <end position="737"/>
    </location>
</feature>
<feature type="region of interest" description="Disordered" evidence="1">
    <location>
        <begin position="713"/>
        <end position="748"/>
    </location>
</feature>
<feature type="compositionally biased region" description="Low complexity" evidence="1">
    <location>
        <begin position="116"/>
        <end position="126"/>
    </location>
</feature>
<feature type="compositionally biased region" description="Pro residues" evidence="1">
    <location>
        <begin position="168"/>
        <end position="178"/>
    </location>
</feature>
<dbReference type="STRING" id="574566.I0YKY7"/>
<feature type="compositionally biased region" description="Pro residues" evidence="1">
    <location>
        <begin position="535"/>
        <end position="564"/>
    </location>
</feature>
<feature type="compositionally biased region" description="Acidic residues" evidence="1">
    <location>
        <begin position="516"/>
        <end position="526"/>
    </location>
</feature>
<dbReference type="RefSeq" id="XP_005643600.1">
    <property type="nucleotide sequence ID" value="XM_005643543.1"/>
</dbReference>
<gene>
    <name evidence="2" type="ORF">COCSUDRAFT_59542</name>
</gene>
<feature type="region of interest" description="Disordered" evidence="1">
    <location>
        <begin position="109"/>
        <end position="296"/>
    </location>
</feature>
<dbReference type="Proteomes" id="UP000007264">
    <property type="component" value="Unassembled WGS sequence"/>
</dbReference>
<name>I0YKY7_COCSC</name>
<feature type="compositionally biased region" description="Basic and acidic residues" evidence="1">
    <location>
        <begin position="337"/>
        <end position="348"/>
    </location>
</feature>
<feature type="compositionally biased region" description="Basic and acidic residues" evidence="1">
    <location>
        <begin position="594"/>
        <end position="609"/>
    </location>
</feature>
<dbReference type="KEGG" id="csl:COCSUDRAFT_59542"/>
<protein>
    <submittedName>
        <fullName evidence="2">Uncharacterized protein</fullName>
    </submittedName>
</protein>
<evidence type="ECO:0000256" key="1">
    <source>
        <dbReference type="SAM" id="MobiDB-lite"/>
    </source>
</evidence>
<dbReference type="AlphaFoldDB" id="I0YKY7"/>
<accession>I0YKY7</accession>
<organism evidence="2 3">
    <name type="scientific">Coccomyxa subellipsoidea (strain C-169)</name>
    <name type="common">Green microalga</name>
    <dbReference type="NCBI Taxonomy" id="574566"/>
    <lineage>
        <taxon>Eukaryota</taxon>
        <taxon>Viridiplantae</taxon>
        <taxon>Chlorophyta</taxon>
        <taxon>core chlorophytes</taxon>
        <taxon>Trebouxiophyceae</taxon>
        <taxon>Trebouxiophyceae incertae sedis</taxon>
        <taxon>Coccomyxaceae</taxon>
        <taxon>Coccomyxa</taxon>
        <taxon>Coccomyxa subellipsoidea</taxon>
    </lineage>
</organism>
<feature type="region of interest" description="Disordered" evidence="1">
    <location>
        <begin position="311"/>
        <end position="376"/>
    </location>
</feature>
<feature type="compositionally biased region" description="Pro residues" evidence="1">
    <location>
        <begin position="208"/>
        <end position="220"/>
    </location>
</feature>
<proteinExistence type="predicted"/>
<sequence>MVPTRQYQYIDLGSDEVVGRRRIVRDNGVATGRGQNEVVVQYQYIEQARAPRQHYKFLDVAAEELRGSFYSPADSEEQLLYSARPVRLGQSGLYNARYLLPQVEEGPQDARHRAAKAAALADYTAAESPPAAMTEPPGPSQPEWVLPSAGTPQWNPAAEESTPERPPPRPPAPPPVPGRPARGAVFGENGVGLDDPDVEERIRAAGRVPPPTPAPSPSEPSPLQQPGGVPARGRAPVAHRLFDDELEPEPEPVLERPPYGGPTTVSMDLPEPFILKDEASGRLKRQRVSQEGDRFEGTFESYEEVTIFDDNAPVPAPAARPAAARAPRRAGFQWIDPRSDEATVDRVKPAAQQYTSSAAVPPRAGRREEAGGGFSWIDTKADEVKVDKMARHQQPTVRAAARPPPPRRYIEEEEPFEQPPAARLPTDRSRTPVSALRPGAARAPSAGKTTVELAVEEAVTTGVVKPDSEVGPLAGAALTRETTTVTAVEIQGDAEIDPAAAALAPQRPKGGKLSEEAEQEDVVYEEEAPRAPRLMIPPLPFVPRTPQQLPPPGRSPLPNVPKTPQPGASSGAASSSANLRKFTLPPLPFLPRPRQPERPAARQEPDRAAVFEPPPAAPSRRRMPILLPFIPSAPQPAPQALPAPAEAPGVNERPSARARLARMFSRKKKPQPRAQPDVNVLPAPVLVPPTQVPPATEVPPPATAAREELLPAAGAGGARAEMPRTPRPAVSPGPPLAPRRAAGPTVPAPAADIEGVEFEEEKVALEVPAVLEVPAAAPAEEFGVPEVPEELLSSEEYVLVPSTPELIAPASAAQTLAAPEQAMPFSLFYIPSS</sequence>
<feature type="compositionally biased region" description="Low complexity" evidence="1">
    <location>
        <begin position="567"/>
        <end position="577"/>
    </location>
</feature>